<evidence type="ECO:0000313" key="2">
    <source>
        <dbReference type="WBParaSite" id="jg18028"/>
    </source>
</evidence>
<name>A0A915DBY4_9BILA</name>
<dbReference type="AlphaFoldDB" id="A0A915DBY4"/>
<dbReference type="InterPro" id="IPR011990">
    <property type="entry name" value="TPR-like_helical_dom_sf"/>
</dbReference>
<dbReference type="Proteomes" id="UP000887574">
    <property type="component" value="Unplaced"/>
</dbReference>
<sequence>MKDFVPNLVDALLERDVGQDEDICFLEQANNQVDIAKSAFEKVIEIQPEYLPDERLLIRQAEVLLEQKLMKQYVKCMMTAGLVRSRRNKINISRKLKKIVFEANKDLQRDWNGIELHDYALRVTELLHADQRYPEMLHVVAYAFLNQKFSRTGLPTFQNLLPYASVRAENYSLAFEYLRFSYVYLMNGTIGSGEEQAQQLLFCRIFNGMNFVFCRHQSVGYHRFVMRALAKTPENYPLHIISGNNSLVTGSYRHALGEYFRVWLNNRDDPLVCLLIALTFTHMTCKKDISSRHMIAMRGIAFMKQYQRIRGCCQEVNYNIGRMLQQLGVLSGAIYFYDRVLHHSEVPMVYKEDEQTGKSYLEAAERYDLKRLAAHNLALIYVLSGNRMLARKVLEEFCVV</sequence>
<dbReference type="SUPFAM" id="SSF48452">
    <property type="entry name" value="TPR-like"/>
    <property type="match status" value="1"/>
</dbReference>
<dbReference type="WBParaSite" id="jg18028">
    <property type="protein sequence ID" value="jg18028"/>
    <property type="gene ID" value="jg18028"/>
</dbReference>
<evidence type="ECO:0000313" key="1">
    <source>
        <dbReference type="Proteomes" id="UP000887574"/>
    </source>
</evidence>
<dbReference type="InterPro" id="IPR039340">
    <property type="entry name" value="Tfc4/TFIIIC-102/Sfc4"/>
</dbReference>
<dbReference type="GO" id="GO:0000127">
    <property type="term" value="C:transcription factor TFIIIC complex"/>
    <property type="evidence" value="ECO:0007669"/>
    <property type="project" value="TreeGrafter"/>
</dbReference>
<protein>
    <submittedName>
        <fullName evidence="2">Uncharacterized protein</fullName>
    </submittedName>
</protein>
<reference evidence="2" key="1">
    <citation type="submission" date="2022-11" db="UniProtKB">
        <authorList>
            <consortium name="WormBaseParasite"/>
        </authorList>
    </citation>
    <scope>IDENTIFICATION</scope>
</reference>
<dbReference type="GO" id="GO:0006383">
    <property type="term" value="P:transcription by RNA polymerase III"/>
    <property type="evidence" value="ECO:0007669"/>
    <property type="project" value="InterPro"/>
</dbReference>
<dbReference type="PANTHER" id="PTHR23082:SF0">
    <property type="entry name" value="GENERAL TRANSCRIPTION FACTOR 3C POLYPEPTIDE 3"/>
    <property type="match status" value="1"/>
</dbReference>
<proteinExistence type="predicted"/>
<accession>A0A915DBY4</accession>
<organism evidence="1 2">
    <name type="scientific">Ditylenchus dipsaci</name>
    <dbReference type="NCBI Taxonomy" id="166011"/>
    <lineage>
        <taxon>Eukaryota</taxon>
        <taxon>Metazoa</taxon>
        <taxon>Ecdysozoa</taxon>
        <taxon>Nematoda</taxon>
        <taxon>Chromadorea</taxon>
        <taxon>Rhabditida</taxon>
        <taxon>Tylenchina</taxon>
        <taxon>Tylenchomorpha</taxon>
        <taxon>Sphaerularioidea</taxon>
        <taxon>Anguinidae</taxon>
        <taxon>Anguininae</taxon>
        <taxon>Ditylenchus</taxon>
    </lineage>
</organism>
<dbReference type="PANTHER" id="PTHR23082">
    <property type="entry name" value="TRANSCRIPTION INITIATION FACTOR IIIC TFIIIC , POLYPEPTIDE 3-RELATED"/>
    <property type="match status" value="1"/>
</dbReference>
<dbReference type="Gene3D" id="1.25.40.10">
    <property type="entry name" value="Tetratricopeptide repeat domain"/>
    <property type="match status" value="1"/>
</dbReference>
<keyword evidence="1" id="KW-1185">Reference proteome</keyword>